<name>A0AAN9RAZ0_CANGL</name>
<gene>
    <name evidence="1" type="ORF">VNO77_02100</name>
</gene>
<comment type="caution">
    <text evidence="1">The sequence shown here is derived from an EMBL/GenBank/DDBJ whole genome shotgun (WGS) entry which is preliminary data.</text>
</comment>
<protein>
    <submittedName>
        <fullName evidence="1">Uncharacterized protein</fullName>
    </submittedName>
</protein>
<keyword evidence="2" id="KW-1185">Reference proteome</keyword>
<dbReference type="EMBL" id="JAYMYQ010000001">
    <property type="protein sequence ID" value="KAK7360123.1"/>
    <property type="molecule type" value="Genomic_DNA"/>
</dbReference>
<dbReference type="AlphaFoldDB" id="A0AAN9RAZ0"/>
<evidence type="ECO:0000313" key="2">
    <source>
        <dbReference type="Proteomes" id="UP001367508"/>
    </source>
</evidence>
<sequence>MRARFFFTGGRVVLFGEILLSFFSGRRSFMLEQRRRRHTIDSIQVTEAREREEVLEAAPDLKHRGKHKDLKGLLPAHRLPSQD</sequence>
<dbReference type="Proteomes" id="UP001367508">
    <property type="component" value="Unassembled WGS sequence"/>
</dbReference>
<proteinExistence type="predicted"/>
<evidence type="ECO:0000313" key="1">
    <source>
        <dbReference type="EMBL" id="KAK7360123.1"/>
    </source>
</evidence>
<accession>A0AAN9RAZ0</accession>
<organism evidence="1 2">
    <name type="scientific">Canavalia gladiata</name>
    <name type="common">Sword bean</name>
    <name type="synonym">Dolichos gladiatus</name>
    <dbReference type="NCBI Taxonomy" id="3824"/>
    <lineage>
        <taxon>Eukaryota</taxon>
        <taxon>Viridiplantae</taxon>
        <taxon>Streptophyta</taxon>
        <taxon>Embryophyta</taxon>
        <taxon>Tracheophyta</taxon>
        <taxon>Spermatophyta</taxon>
        <taxon>Magnoliopsida</taxon>
        <taxon>eudicotyledons</taxon>
        <taxon>Gunneridae</taxon>
        <taxon>Pentapetalae</taxon>
        <taxon>rosids</taxon>
        <taxon>fabids</taxon>
        <taxon>Fabales</taxon>
        <taxon>Fabaceae</taxon>
        <taxon>Papilionoideae</taxon>
        <taxon>50 kb inversion clade</taxon>
        <taxon>NPAAA clade</taxon>
        <taxon>indigoferoid/millettioid clade</taxon>
        <taxon>Phaseoleae</taxon>
        <taxon>Canavalia</taxon>
    </lineage>
</organism>
<reference evidence="1 2" key="1">
    <citation type="submission" date="2024-01" db="EMBL/GenBank/DDBJ databases">
        <title>The genomes of 5 underutilized Papilionoideae crops provide insights into root nodulation and disease resistanc.</title>
        <authorList>
            <person name="Jiang F."/>
        </authorList>
    </citation>
    <scope>NUCLEOTIDE SEQUENCE [LARGE SCALE GENOMIC DNA]</scope>
    <source>
        <strain evidence="1">LVBAO_FW01</strain>
        <tissue evidence="1">Leaves</tissue>
    </source>
</reference>